<accession>A0A1B6E2H1</accession>
<sequence length="199" mass="23457">MIVRHLFIHMKELKNVEKHLMKLKEMDIFNYFVFGRLSTTIRYVLEVADTQNFNGKVFAWHVITQDDGFLISNCSNITVLFANPNYDYSKDGLFNILKNYSLNSSSELETTFYFNLIIHSLLTLRPGFDFHGGTHKVTKYKINKSRNIRKYFKKVNHTNSYRSYLLKTEMEHILSFNMTLQKVQIYKGESVLVSSLGKW</sequence>
<evidence type="ECO:0000313" key="2">
    <source>
        <dbReference type="EMBL" id="JAS32128.1"/>
    </source>
</evidence>
<name>A0A1B6E2H1_9HEMI</name>
<organism evidence="2">
    <name type="scientific">Clastoptera arizonana</name>
    <name type="common">Arizona spittle bug</name>
    <dbReference type="NCBI Taxonomy" id="38151"/>
    <lineage>
        <taxon>Eukaryota</taxon>
        <taxon>Metazoa</taxon>
        <taxon>Ecdysozoa</taxon>
        <taxon>Arthropoda</taxon>
        <taxon>Hexapoda</taxon>
        <taxon>Insecta</taxon>
        <taxon>Pterygota</taxon>
        <taxon>Neoptera</taxon>
        <taxon>Paraneoptera</taxon>
        <taxon>Hemiptera</taxon>
        <taxon>Auchenorrhyncha</taxon>
        <taxon>Cercopoidea</taxon>
        <taxon>Clastopteridae</taxon>
        <taxon>Clastoptera</taxon>
    </lineage>
</organism>
<protein>
    <submittedName>
        <fullName evidence="2">Uncharacterized protein</fullName>
    </submittedName>
</protein>
<proteinExistence type="predicted"/>
<evidence type="ECO:0000313" key="1">
    <source>
        <dbReference type="EMBL" id="JAS18250.1"/>
    </source>
</evidence>
<dbReference type="EMBL" id="GEDC01019048">
    <property type="protein sequence ID" value="JAS18250.1"/>
    <property type="molecule type" value="Transcribed_RNA"/>
</dbReference>
<gene>
    <name evidence="1" type="ORF">g.4625</name>
    <name evidence="2" type="ORF">g.4626</name>
</gene>
<dbReference type="EMBL" id="GEDC01005170">
    <property type="protein sequence ID" value="JAS32128.1"/>
    <property type="molecule type" value="Transcribed_RNA"/>
</dbReference>
<dbReference type="AlphaFoldDB" id="A0A1B6E2H1"/>
<feature type="non-terminal residue" evidence="2">
    <location>
        <position position="199"/>
    </location>
</feature>
<reference evidence="2" key="1">
    <citation type="submission" date="2015-12" db="EMBL/GenBank/DDBJ databases">
        <title>De novo transcriptome assembly of four potential Pierce s Disease insect vectors from Arizona vineyards.</title>
        <authorList>
            <person name="Tassone E.E."/>
        </authorList>
    </citation>
    <scope>NUCLEOTIDE SEQUENCE</scope>
</reference>